<proteinExistence type="predicted"/>
<organism evidence="10 11">
    <name type="scientific">Bombella mellum</name>
    <dbReference type="NCBI Taxonomy" id="2039288"/>
    <lineage>
        <taxon>Bacteria</taxon>
        <taxon>Pseudomonadati</taxon>
        <taxon>Pseudomonadota</taxon>
        <taxon>Alphaproteobacteria</taxon>
        <taxon>Acetobacterales</taxon>
        <taxon>Acetobacteraceae</taxon>
        <taxon>Bombella</taxon>
    </lineage>
</organism>
<dbReference type="Pfam" id="PF00664">
    <property type="entry name" value="ABC_membrane"/>
    <property type="match status" value="1"/>
</dbReference>
<keyword evidence="4" id="KW-0067">ATP-binding</keyword>
<keyword evidence="3" id="KW-0547">Nucleotide-binding</keyword>
<accession>A0ABR5ZRS0</accession>
<dbReference type="NCBIfam" id="TIGR02857">
    <property type="entry name" value="CydD"/>
    <property type="match status" value="1"/>
</dbReference>
<feature type="transmembrane region" description="Helical" evidence="7">
    <location>
        <begin position="137"/>
        <end position="157"/>
    </location>
</feature>
<feature type="transmembrane region" description="Helical" evidence="7">
    <location>
        <begin position="242"/>
        <end position="263"/>
    </location>
</feature>
<evidence type="ECO:0000256" key="1">
    <source>
        <dbReference type="ARBA" id="ARBA00004651"/>
    </source>
</evidence>
<evidence type="ECO:0000313" key="10">
    <source>
        <dbReference type="EMBL" id="MBA5727019.1"/>
    </source>
</evidence>
<evidence type="ECO:0000256" key="5">
    <source>
        <dbReference type="ARBA" id="ARBA00022989"/>
    </source>
</evidence>
<dbReference type="PANTHER" id="PTHR24221:SF590">
    <property type="entry name" value="COMPONENT LINKED WITH THE ASSEMBLY OF CYTOCHROME' TRANSPORT TRANSMEMBRANE ATP-BINDING PROTEIN ABC TRANSPORTER CYDD-RELATED"/>
    <property type="match status" value="1"/>
</dbReference>
<evidence type="ECO:0000256" key="6">
    <source>
        <dbReference type="ARBA" id="ARBA00023136"/>
    </source>
</evidence>
<dbReference type="InterPro" id="IPR017871">
    <property type="entry name" value="ABC_transporter-like_CS"/>
</dbReference>
<feature type="transmembrane region" description="Helical" evidence="7">
    <location>
        <begin position="62"/>
        <end position="86"/>
    </location>
</feature>
<dbReference type="InterPro" id="IPR014216">
    <property type="entry name" value="ABC_transptr_CydD"/>
</dbReference>
<dbReference type="SMART" id="SM00382">
    <property type="entry name" value="AAA"/>
    <property type="match status" value="1"/>
</dbReference>
<dbReference type="CDD" id="cd18584">
    <property type="entry name" value="ABC_6TM_AarD_CydD"/>
    <property type="match status" value="1"/>
</dbReference>
<dbReference type="Pfam" id="PF00005">
    <property type="entry name" value="ABC_tran"/>
    <property type="match status" value="1"/>
</dbReference>
<evidence type="ECO:0000313" key="11">
    <source>
        <dbReference type="Proteomes" id="UP000765338"/>
    </source>
</evidence>
<name>A0ABR5ZRS0_9PROT</name>
<keyword evidence="11" id="KW-1185">Reference proteome</keyword>
<comment type="subcellular location">
    <subcellularLocation>
        <location evidence="1">Cell membrane</location>
        <topology evidence="1">Multi-pass membrane protein</topology>
    </subcellularLocation>
</comment>
<dbReference type="Gene3D" id="1.20.1560.10">
    <property type="entry name" value="ABC transporter type 1, transmembrane domain"/>
    <property type="match status" value="1"/>
</dbReference>
<sequence>MKADKKMLKSWVRQQNRANRSATLLLALVGMFNVLAGMVLVWNLAIILAEVLAGGQKVGMSHLFLFILASVARIILGYVQELLAAASGEKARKRLRRELLARFFAQGPALLRHQHSASLAAMLTDRVEALEGYFARWLPASSLWVVAQWSVVLVVFWQDHRAGFILGGCCLVLPVFQAVFGIATAIASRRQILALNRLQVRFLDRIRGIATIVLSGNAEKDAQGLGQAADELRRRTMKVLRVAFLTSASTDIAMIVALVWIVIDQRHGLLHAGSVHQMAGILFAVLMVPEAFAPFRALSAAYQDRAQITNSGEAIQKLPALPESMNQVVSGQAVPEHTRHGIALDVRGVSYRWVNDHPLALDDVSFHLEAGDVAVLTGPSGAGKSTLIEMLLGFIRPSQGEILLGGADLQTLHPSDVTRQISWIGQKPVIFAGTLRDNIMFAAPEASEDQLRDALEASSVRDYLPLLPDGLDTRLGEGGFGLSGGQAQRVAIARAFLKNAPLLIMDEPTAHLDPATERDILVSLRRLLKGRTALISTHSSQFHTIGETKRLIIERGKVTVQETLS</sequence>
<dbReference type="PROSITE" id="PS00211">
    <property type="entry name" value="ABC_TRANSPORTER_1"/>
    <property type="match status" value="1"/>
</dbReference>
<protein>
    <submittedName>
        <fullName evidence="10">Thiol reductant ABC exporter subunit CydD</fullName>
    </submittedName>
</protein>
<feature type="transmembrane region" description="Helical" evidence="7">
    <location>
        <begin position="275"/>
        <end position="295"/>
    </location>
</feature>
<dbReference type="PROSITE" id="PS50893">
    <property type="entry name" value="ABC_TRANSPORTER_2"/>
    <property type="match status" value="1"/>
</dbReference>
<evidence type="ECO:0000256" key="4">
    <source>
        <dbReference type="ARBA" id="ARBA00022840"/>
    </source>
</evidence>
<feature type="domain" description="ABC transmembrane type-1" evidence="9">
    <location>
        <begin position="24"/>
        <end position="307"/>
    </location>
</feature>
<dbReference type="InterPro" id="IPR003593">
    <property type="entry name" value="AAA+_ATPase"/>
</dbReference>
<dbReference type="Gene3D" id="3.40.50.300">
    <property type="entry name" value="P-loop containing nucleotide triphosphate hydrolases"/>
    <property type="match status" value="1"/>
</dbReference>
<dbReference type="PANTHER" id="PTHR24221">
    <property type="entry name" value="ATP-BINDING CASSETTE SUB-FAMILY B"/>
    <property type="match status" value="1"/>
</dbReference>
<dbReference type="SUPFAM" id="SSF52540">
    <property type="entry name" value="P-loop containing nucleoside triphosphate hydrolases"/>
    <property type="match status" value="1"/>
</dbReference>
<evidence type="ECO:0000259" key="8">
    <source>
        <dbReference type="PROSITE" id="PS50893"/>
    </source>
</evidence>
<dbReference type="SUPFAM" id="SSF90123">
    <property type="entry name" value="ABC transporter transmembrane region"/>
    <property type="match status" value="1"/>
</dbReference>
<comment type="caution">
    <text evidence="10">The sequence shown here is derived from an EMBL/GenBank/DDBJ whole genome shotgun (WGS) entry which is preliminary data.</text>
</comment>
<evidence type="ECO:0000256" key="2">
    <source>
        <dbReference type="ARBA" id="ARBA00022692"/>
    </source>
</evidence>
<keyword evidence="6 7" id="KW-0472">Membrane</keyword>
<dbReference type="PROSITE" id="PS50929">
    <property type="entry name" value="ABC_TM1F"/>
    <property type="match status" value="1"/>
</dbReference>
<dbReference type="InterPro" id="IPR036640">
    <property type="entry name" value="ABC1_TM_sf"/>
</dbReference>
<dbReference type="Proteomes" id="UP000765338">
    <property type="component" value="Unassembled WGS sequence"/>
</dbReference>
<dbReference type="InterPro" id="IPR027417">
    <property type="entry name" value="P-loop_NTPase"/>
</dbReference>
<evidence type="ECO:0000259" key="9">
    <source>
        <dbReference type="PROSITE" id="PS50929"/>
    </source>
</evidence>
<gene>
    <name evidence="10" type="primary">cydD</name>
    <name evidence="10" type="ORF">CPA56_03305</name>
</gene>
<dbReference type="InterPro" id="IPR011527">
    <property type="entry name" value="ABC1_TM_dom"/>
</dbReference>
<feature type="transmembrane region" description="Helical" evidence="7">
    <location>
        <begin position="21"/>
        <end position="42"/>
    </location>
</feature>
<dbReference type="InterPro" id="IPR003439">
    <property type="entry name" value="ABC_transporter-like_ATP-bd"/>
</dbReference>
<evidence type="ECO:0000256" key="7">
    <source>
        <dbReference type="SAM" id="Phobius"/>
    </source>
</evidence>
<feature type="transmembrane region" description="Helical" evidence="7">
    <location>
        <begin position="163"/>
        <end position="187"/>
    </location>
</feature>
<keyword evidence="2 7" id="KW-0812">Transmembrane</keyword>
<dbReference type="EMBL" id="PDLY01000002">
    <property type="protein sequence ID" value="MBA5727019.1"/>
    <property type="molecule type" value="Genomic_DNA"/>
</dbReference>
<dbReference type="InterPro" id="IPR039421">
    <property type="entry name" value="Type_1_exporter"/>
</dbReference>
<reference evidence="10 11" key="1">
    <citation type="submission" date="2017-10" db="EMBL/GenBank/DDBJ databases">
        <authorList>
            <person name="Jakob F."/>
        </authorList>
    </citation>
    <scope>NUCLEOTIDE SEQUENCE [LARGE SCALE GENOMIC DNA]</scope>
    <source>
        <strain evidence="10 11">TMW 2.1889</strain>
    </source>
</reference>
<evidence type="ECO:0000256" key="3">
    <source>
        <dbReference type="ARBA" id="ARBA00022741"/>
    </source>
</evidence>
<feature type="domain" description="ABC transporter" evidence="8">
    <location>
        <begin position="344"/>
        <end position="564"/>
    </location>
</feature>
<keyword evidence="5 7" id="KW-1133">Transmembrane helix</keyword>